<protein>
    <submittedName>
        <fullName evidence="1">DUF4852 domain-containing protein</fullName>
    </submittedName>
</protein>
<sequence>MARFSGSFLAWRILAHAGVVSLAGLPFVAEHAVAAEPAVFAHSRHHNVEIDFADPSSQCAATDLHLTMQITPQSLEMDTPEQQIKLANALGGKLSTDSQCAAVQSVDVAILQNGADIRHLHAKRDANWQFSVAAPPAVAATPAPESPSTAAPAQPVAMQPVAIPEGYMGLLAYLAHQNPTLLDNPAVQACWARHFMGREFNAAYGNEFRMHDVEQQAKTDLAHVSQQMEAGNLLANLILRLGEYDFAQSSFPIVLSGNVLTVSSQCDMSAAQLPDRVSFNLGDNNQTFRVAMTSAQAEQFLKQRTRYGYIDRAVPVSMTFHVAPELLTGLTTTSSTPLPAELSDIKIYAAPDKATLLADIGPEALAAMRKAQEAEKAARIAREAAQKRAESLRMLAEHVQSANRSEKLAMWVGQGTGDFGLPELDTMRNVRMRIAINKQPAQTILLVQADGSGRKQVPTKWPGQLNLTVPEDQPALSSGTWYVVRGLVNIPNAGNFPPAEMSVQFIHACTQDECHDAEDPQALLSALQTEMTHKP</sequence>
<proteinExistence type="predicted"/>
<reference evidence="1 2" key="1">
    <citation type="submission" date="2022-06" db="EMBL/GenBank/DDBJ databases">
        <title>Acetobacer genomes from food samples.</title>
        <authorList>
            <person name="Sombolestani A."/>
        </authorList>
    </citation>
    <scope>NUCLEOTIDE SEQUENCE [LARGE SCALE GENOMIC DNA]</scope>
    <source>
        <strain evidence="1 2">R-83285</strain>
    </source>
</reference>
<evidence type="ECO:0000313" key="2">
    <source>
        <dbReference type="Proteomes" id="UP001523528"/>
    </source>
</evidence>
<dbReference type="RefSeq" id="WP_165992030.1">
    <property type="nucleotide sequence ID" value="NZ_JAMYZY010000042.1"/>
</dbReference>
<evidence type="ECO:0000313" key="1">
    <source>
        <dbReference type="EMBL" id="MCP1259585.1"/>
    </source>
</evidence>
<dbReference type="EMBL" id="JAMYZZ010000039">
    <property type="protein sequence ID" value="MCP1259585.1"/>
    <property type="molecule type" value="Genomic_DNA"/>
</dbReference>
<keyword evidence="2" id="KW-1185">Reference proteome</keyword>
<accession>A0ABT1F316</accession>
<dbReference type="Proteomes" id="UP001523528">
    <property type="component" value="Unassembled WGS sequence"/>
</dbReference>
<gene>
    <name evidence="1" type="ORF">NKW50_13400</name>
</gene>
<comment type="caution">
    <text evidence="1">The sequence shown here is derived from an EMBL/GenBank/DDBJ whole genome shotgun (WGS) entry which is preliminary data.</text>
</comment>
<organism evidence="1 2">
    <name type="scientific">Acetobacter lambici</name>
    <dbReference type="NCBI Taxonomy" id="1332824"/>
    <lineage>
        <taxon>Bacteria</taxon>
        <taxon>Pseudomonadati</taxon>
        <taxon>Pseudomonadota</taxon>
        <taxon>Alphaproteobacteria</taxon>
        <taxon>Acetobacterales</taxon>
        <taxon>Acetobacteraceae</taxon>
        <taxon>Acetobacter</taxon>
    </lineage>
</organism>
<name>A0ABT1F316_9PROT</name>